<keyword evidence="1" id="KW-0732">Signal</keyword>
<name>A0ABW0PD98_9BURK</name>
<feature type="signal peptide" evidence="1">
    <location>
        <begin position="1"/>
        <end position="21"/>
    </location>
</feature>
<dbReference type="EMBL" id="JBHSMS010000015">
    <property type="protein sequence ID" value="MFC5510405.1"/>
    <property type="molecule type" value="Genomic_DNA"/>
</dbReference>
<dbReference type="Proteomes" id="UP001596031">
    <property type="component" value="Unassembled WGS sequence"/>
</dbReference>
<feature type="chain" id="PRO_5046203162" evidence="1">
    <location>
        <begin position="22"/>
        <end position="494"/>
    </location>
</feature>
<dbReference type="InterPro" id="IPR010927">
    <property type="entry name" value="T4SS_TraH"/>
</dbReference>
<comment type="caution">
    <text evidence="2">The sequence shown here is derived from an EMBL/GenBank/DDBJ whole genome shotgun (WGS) entry which is preliminary data.</text>
</comment>
<reference evidence="3" key="1">
    <citation type="journal article" date="2019" name="Int. J. Syst. Evol. Microbiol.">
        <title>The Global Catalogue of Microorganisms (GCM) 10K type strain sequencing project: providing services to taxonomists for standard genome sequencing and annotation.</title>
        <authorList>
            <consortium name="The Broad Institute Genomics Platform"/>
            <consortium name="The Broad Institute Genome Sequencing Center for Infectious Disease"/>
            <person name="Wu L."/>
            <person name="Ma J."/>
        </authorList>
    </citation>
    <scope>NUCLEOTIDE SEQUENCE [LARGE SCALE GENOMIC DNA]</scope>
    <source>
        <strain evidence="3">CCUG 38813</strain>
    </source>
</reference>
<accession>A0ABW0PD98</accession>
<dbReference type="RefSeq" id="WP_379717674.1">
    <property type="nucleotide sequence ID" value="NZ_JBHSMS010000015.1"/>
</dbReference>
<evidence type="ECO:0000256" key="1">
    <source>
        <dbReference type="SAM" id="SignalP"/>
    </source>
</evidence>
<evidence type="ECO:0000313" key="3">
    <source>
        <dbReference type="Proteomes" id="UP001596031"/>
    </source>
</evidence>
<evidence type="ECO:0000313" key="2">
    <source>
        <dbReference type="EMBL" id="MFC5510405.1"/>
    </source>
</evidence>
<gene>
    <name evidence="2" type="ORF">ACFPOU_04585</name>
</gene>
<organism evidence="2 3">
    <name type="scientific">Massilia jejuensis</name>
    <dbReference type="NCBI Taxonomy" id="648894"/>
    <lineage>
        <taxon>Bacteria</taxon>
        <taxon>Pseudomonadati</taxon>
        <taxon>Pseudomonadota</taxon>
        <taxon>Betaproteobacteria</taxon>
        <taxon>Burkholderiales</taxon>
        <taxon>Oxalobacteraceae</taxon>
        <taxon>Telluria group</taxon>
        <taxon>Massilia</taxon>
    </lineage>
</organism>
<protein>
    <submittedName>
        <fullName evidence="2">Conjugal transfer protein TraH</fullName>
    </submittedName>
</protein>
<proteinExistence type="predicted"/>
<keyword evidence="3" id="KW-1185">Reference proteome</keyword>
<dbReference type="Pfam" id="PF06122">
    <property type="entry name" value="TraH"/>
    <property type="match status" value="1"/>
</dbReference>
<sequence>MKLRTIVAISTLFLLSTVARAGIMADLNSMFMSNSTAPGTFTARDRVVIHAGGYSMRTPIHNVNVVAFDPPRLNAGCGGVDLYGGSFSFINGAELIAIFRSVASNAAGLAFKAAIKVISPSLDSLMTEFQTMLQNMNNLAKNSCSLAHLIVDKAERALSDSTDGDGAVGSTAKGIFTDLAAGLKEFNTNAAQYLRKQGEVNPRVGNQVVKAIVSSGSSSVLGVIGLANIDGSADDSSNPNSLNNKVLLSLLGYEIAGIPCRSFNGAGVEDTTSNQSTNNIPRVSCRGGATITLEDFVTGGGPGSSRPDYPLHLYTCLDPTGTAPSSGGFDPQICSQIRVTDFNYQGIEGWINSMLFGSPDDTGVDPASIVGIINSGTSGQFTTAQLQFLHQANYPIIALLQKTSNPEARKSMARRMRVGIRNCVAAQLGSALYRGAAAVGNNNSYVLTDEAKHNIERLRNDFLQRQQSCDHDRSVLEIAQMLNQAAILNGFTNR</sequence>